<dbReference type="InterPro" id="IPR036770">
    <property type="entry name" value="Ankyrin_rpt-contain_sf"/>
</dbReference>
<organism evidence="3 4">
    <name type="scientific">Cercospora beticola</name>
    <name type="common">Sugarbeet leaf spot fungus</name>
    <dbReference type="NCBI Taxonomy" id="122368"/>
    <lineage>
        <taxon>Eukaryota</taxon>
        <taxon>Fungi</taxon>
        <taxon>Dikarya</taxon>
        <taxon>Ascomycota</taxon>
        <taxon>Pezizomycotina</taxon>
        <taxon>Dothideomycetes</taxon>
        <taxon>Dothideomycetidae</taxon>
        <taxon>Mycosphaerellales</taxon>
        <taxon>Mycosphaerellaceae</taxon>
        <taxon>Cercospora</taxon>
    </lineage>
</organism>
<sequence>MINILLQGDGASVDVEDRQKATALCVAASEGAHSVVKRLLTGGASVNGSPKEGVVTPLMKACHRGESTVVHLLIDHGADVNRCHARREFPDVWDPYNFLFLRGWKPDVGSGQIQSRWTALAYACGPYVLSRIMEELSSRLLAAGADPNLGDVVPLETAIIYGDQGVTKILLDAGADPLWVSNECIETLQGVQKRTDGHLYRKRKEKWSLLQQYYPIMFGSKEYLE</sequence>
<dbReference type="InterPro" id="IPR002110">
    <property type="entry name" value="Ankyrin_rpt"/>
</dbReference>
<dbReference type="GeneID" id="90644007"/>
<dbReference type="Gene3D" id="1.25.40.20">
    <property type="entry name" value="Ankyrin repeat-containing domain"/>
    <property type="match status" value="2"/>
</dbReference>
<accession>A0ABZ0NI82</accession>
<dbReference type="PANTHER" id="PTHR24171">
    <property type="entry name" value="ANKYRIN REPEAT DOMAIN-CONTAINING PROTEIN 39-RELATED"/>
    <property type="match status" value="1"/>
</dbReference>
<dbReference type="SMART" id="SM00248">
    <property type="entry name" value="ANK"/>
    <property type="match status" value="4"/>
</dbReference>
<name>A0ABZ0NI82_CERBT</name>
<protein>
    <submittedName>
        <fullName evidence="3">Uncharacterized protein</fullName>
    </submittedName>
</protein>
<gene>
    <name evidence="3" type="ORF">RHO25_003841</name>
</gene>
<dbReference type="Pfam" id="PF12796">
    <property type="entry name" value="Ank_2"/>
    <property type="match status" value="1"/>
</dbReference>
<evidence type="ECO:0000313" key="3">
    <source>
        <dbReference type="EMBL" id="WPA99225.1"/>
    </source>
</evidence>
<dbReference type="Proteomes" id="UP001302367">
    <property type="component" value="Chromosome 2"/>
</dbReference>
<keyword evidence="2" id="KW-0040">ANK repeat</keyword>
<proteinExistence type="predicted"/>
<dbReference type="EMBL" id="CP134185">
    <property type="protein sequence ID" value="WPA99225.1"/>
    <property type="molecule type" value="Genomic_DNA"/>
</dbReference>
<keyword evidence="1" id="KW-0677">Repeat</keyword>
<dbReference type="RefSeq" id="XP_065458521.1">
    <property type="nucleotide sequence ID" value="XM_065602449.1"/>
</dbReference>
<dbReference type="SUPFAM" id="SSF48403">
    <property type="entry name" value="Ankyrin repeat"/>
    <property type="match status" value="1"/>
</dbReference>
<evidence type="ECO:0000313" key="4">
    <source>
        <dbReference type="Proteomes" id="UP001302367"/>
    </source>
</evidence>
<evidence type="ECO:0000256" key="1">
    <source>
        <dbReference type="ARBA" id="ARBA00022737"/>
    </source>
</evidence>
<keyword evidence="4" id="KW-1185">Reference proteome</keyword>
<evidence type="ECO:0000256" key="2">
    <source>
        <dbReference type="ARBA" id="ARBA00023043"/>
    </source>
</evidence>
<reference evidence="3 4" key="1">
    <citation type="submission" date="2023-09" db="EMBL/GenBank/DDBJ databases">
        <title>Complete-Gapless Cercospora beticola genome.</title>
        <authorList>
            <person name="Wyatt N.A."/>
            <person name="Spanner R.E."/>
            <person name="Bolton M.D."/>
        </authorList>
    </citation>
    <scope>NUCLEOTIDE SEQUENCE [LARGE SCALE GENOMIC DNA]</scope>
    <source>
        <strain evidence="3">Cb09-40</strain>
    </source>
</reference>